<evidence type="ECO:0000256" key="9">
    <source>
        <dbReference type="ARBA" id="ARBA00025185"/>
    </source>
</evidence>
<dbReference type="InterPro" id="IPR001367">
    <property type="entry name" value="Fe_dep_repressor"/>
</dbReference>
<dbReference type="Gene3D" id="1.10.10.10">
    <property type="entry name" value="Winged helix-like DNA-binding domain superfamily/Winged helix DNA-binding domain"/>
    <property type="match status" value="1"/>
</dbReference>
<dbReference type="AlphaFoldDB" id="A0A9D2KBM9"/>
<dbReference type="InterPro" id="IPR008988">
    <property type="entry name" value="Transcriptional_repressor_C"/>
</dbReference>
<dbReference type="InterPro" id="IPR038157">
    <property type="entry name" value="FeoA_core_dom"/>
</dbReference>
<dbReference type="Gene3D" id="1.10.60.10">
    <property type="entry name" value="Iron dependent repressor, metal binding and dimerisation domain"/>
    <property type="match status" value="1"/>
</dbReference>
<comment type="subunit">
    <text evidence="3">Homodimer.</text>
</comment>
<keyword evidence="5" id="KW-0408">Iron</keyword>
<dbReference type="PANTHER" id="PTHR33238">
    <property type="entry name" value="IRON (METAL) DEPENDENT REPRESSOR, DTXR FAMILY"/>
    <property type="match status" value="1"/>
</dbReference>
<dbReference type="PANTHER" id="PTHR33238:SF7">
    <property type="entry name" value="IRON-DEPENDENT TRANSCRIPTIONAL REGULATOR"/>
    <property type="match status" value="1"/>
</dbReference>
<organism evidence="11 12">
    <name type="scientific">Candidatus Mucispirillum faecigallinarum</name>
    <dbReference type="NCBI Taxonomy" id="2838699"/>
    <lineage>
        <taxon>Bacteria</taxon>
        <taxon>Pseudomonadati</taxon>
        <taxon>Deferribacterota</taxon>
        <taxon>Deferribacteres</taxon>
        <taxon>Deferribacterales</taxon>
        <taxon>Mucispirillaceae</taxon>
        <taxon>Mucispirillum</taxon>
    </lineage>
</organism>
<comment type="caution">
    <text evidence="11">The sequence shown here is derived from an EMBL/GenBank/DDBJ whole genome shotgun (WGS) entry which is preliminary data.</text>
</comment>
<dbReference type="Proteomes" id="UP000824176">
    <property type="component" value="Unassembled WGS sequence"/>
</dbReference>
<evidence type="ECO:0000259" key="10">
    <source>
        <dbReference type="PROSITE" id="PS50944"/>
    </source>
</evidence>
<reference evidence="11" key="1">
    <citation type="journal article" date="2021" name="PeerJ">
        <title>Extensive microbial diversity within the chicken gut microbiome revealed by metagenomics and culture.</title>
        <authorList>
            <person name="Gilroy R."/>
            <person name="Ravi A."/>
            <person name="Getino M."/>
            <person name="Pursley I."/>
            <person name="Horton D.L."/>
            <person name="Alikhan N.F."/>
            <person name="Baker D."/>
            <person name="Gharbi K."/>
            <person name="Hall N."/>
            <person name="Watson M."/>
            <person name="Adriaenssens E.M."/>
            <person name="Foster-Nyarko E."/>
            <person name="Jarju S."/>
            <person name="Secka A."/>
            <person name="Antonio M."/>
            <person name="Oren A."/>
            <person name="Chaudhuri R.R."/>
            <person name="La Ragione R."/>
            <person name="Hildebrand F."/>
            <person name="Pallen M.J."/>
        </authorList>
    </citation>
    <scope>NUCLEOTIDE SEQUENCE</scope>
    <source>
        <strain evidence="11">ChiW4-1371</strain>
    </source>
</reference>
<gene>
    <name evidence="11" type="ORF">H9804_03270</name>
</gene>
<dbReference type="InterPro" id="IPR022689">
    <property type="entry name" value="Iron_dep_repressor"/>
</dbReference>
<evidence type="ECO:0000256" key="3">
    <source>
        <dbReference type="ARBA" id="ARBA00011738"/>
    </source>
</evidence>
<dbReference type="SMART" id="SM00529">
    <property type="entry name" value="HTH_DTXR"/>
    <property type="match status" value="1"/>
</dbReference>
<dbReference type="PROSITE" id="PS50944">
    <property type="entry name" value="HTH_DTXR"/>
    <property type="match status" value="1"/>
</dbReference>
<evidence type="ECO:0000256" key="6">
    <source>
        <dbReference type="ARBA" id="ARBA00023015"/>
    </source>
</evidence>
<dbReference type="SUPFAM" id="SSF47979">
    <property type="entry name" value="Iron-dependent repressor protein, dimerization domain"/>
    <property type="match status" value="1"/>
</dbReference>
<keyword evidence="6" id="KW-0805">Transcription regulation</keyword>
<dbReference type="Pfam" id="PF02742">
    <property type="entry name" value="Fe_dep_repr_C"/>
    <property type="match status" value="1"/>
</dbReference>
<dbReference type="GO" id="GO:0046983">
    <property type="term" value="F:protein dimerization activity"/>
    <property type="evidence" value="ECO:0007669"/>
    <property type="project" value="InterPro"/>
</dbReference>
<name>A0A9D2KBM9_9BACT</name>
<dbReference type="EMBL" id="DXAQ01000049">
    <property type="protein sequence ID" value="HIZ88942.1"/>
    <property type="molecule type" value="Genomic_DNA"/>
</dbReference>
<dbReference type="SUPFAM" id="SSF46785">
    <property type="entry name" value="Winged helix' DNA-binding domain"/>
    <property type="match status" value="1"/>
</dbReference>
<dbReference type="InterPro" id="IPR036421">
    <property type="entry name" value="Fe_dep_repressor_sf"/>
</dbReference>
<evidence type="ECO:0000256" key="7">
    <source>
        <dbReference type="ARBA" id="ARBA00023125"/>
    </source>
</evidence>
<evidence type="ECO:0000256" key="4">
    <source>
        <dbReference type="ARBA" id="ARBA00022386"/>
    </source>
</evidence>
<dbReference type="Gene3D" id="2.30.30.90">
    <property type="match status" value="1"/>
</dbReference>
<reference evidence="11" key="2">
    <citation type="submission" date="2021-04" db="EMBL/GenBank/DDBJ databases">
        <authorList>
            <person name="Gilroy R."/>
        </authorList>
    </citation>
    <scope>NUCLEOTIDE SEQUENCE</scope>
    <source>
        <strain evidence="11">ChiW4-1371</strain>
    </source>
</reference>
<comment type="similarity">
    <text evidence="2">Belongs to the DtxR/MntR family.</text>
</comment>
<evidence type="ECO:0000256" key="5">
    <source>
        <dbReference type="ARBA" id="ARBA00023004"/>
    </source>
</evidence>
<dbReference type="Pfam" id="PF01325">
    <property type="entry name" value="Fe_dep_repress"/>
    <property type="match status" value="1"/>
</dbReference>
<dbReference type="GO" id="GO:0005737">
    <property type="term" value="C:cytoplasm"/>
    <property type="evidence" value="ECO:0007669"/>
    <property type="project" value="UniProtKB-SubCell"/>
</dbReference>
<dbReference type="GO" id="GO:0003677">
    <property type="term" value="F:DNA binding"/>
    <property type="evidence" value="ECO:0007669"/>
    <property type="project" value="UniProtKB-KW"/>
</dbReference>
<dbReference type="SMART" id="SM00899">
    <property type="entry name" value="FeoA"/>
    <property type="match status" value="1"/>
</dbReference>
<dbReference type="InterPro" id="IPR036388">
    <property type="entry name" value="WH-like_DNA-bd_sf"/>
</dbReference>
<comment type="function">
    <text evidence="9">In the presence of manganese, represses expression of mntH and mntS. Up-regulates expression of mntP.</text>
</comment>
<keyword evidence="8" id="KW-0804">Transcription</keyword>
<feature type="domain" description="HTH dtxR-type" evidence="10">
    <location>
        <begin position="1"/>
        <end position="66"/>
    </location>
</feature>
<dbReference type="InterPro" id="IPR050536">
    <property type="entry name" value="DtxR_MntR_Metal-Reg"/>
</dbReference>
<sequence length="250" mass="27740">MSEELTASLEDYLETIYLIISEKEAVRPKDIAKRLDVSNASVTGALKTLADKGMINYAPYDVITLTNNGRLAAMDIVRRHELLRDFFVKVLGVSKAEADKAACAMEHGISIEIIDKLARFAEFIEICPRGGEAWANGNIAYCDKALSLDVCQECISSISDKVNENHNKQLHGGRIVKKLNDVRPGERCKVVKITSKGNLFKRLTEMGLTTGTIIEVERVAPLGDPVEMKVKGYHLSLRKDEASKIEVEMM</sequence>
<comment type="subcellular location">
    <subcellularLocation>
        <location evidence="1">Cytoplasm</location>
    </subcellularLocation>
</comment>
<dbReference type="GO" id="GO:0046914">
    <property type="term" value="F:transition metal ion binding"/>
    <property type="evidence" value="ECO:0007669"/>
    <property type="project" value="InterPro"/>
</dbReference>
<evidence type="ECO:0000256" key="2">
    <source>
        <dbReference type="ARBA" id="ARBA00007871"/>
    </source>
</evidence>
<evidence type="ECO:0000313" key="12">
    <source>
        <dbReference type="Proteomes" id="UP000824176"/>
    </source>
</evidence>
<protein>
    <recommendedName>
        <fullName evidence="4">Transcriptional regulator MntR</fullName>
    </recommendedName>
</protein>
<dbReference type="SUPFAM" id="SSF50037">
    <property type="entry name" value="C-terminal domain of transcriptional repressors"/>
    <property type="match status" value="1"/>
</dbReference>
<evidence type="ECO:0000313" key="11">
    <source>
        <dbReference type="EMBL" id="HIZ88942.1"/>
    </source>
</evidence>
<dbReference type="InterPro" id="IPR007167">
    <property type="entry name" value="Fe-transptr_FeoA-like"/>
</dbReference>
<proteinExistence type="inferred from homology"/>
<dbReference type="Pfam" id="PF04023">
    <property type="entry name" value="FeoA"/>
    <property type="match status" value="1"/>
</dbReference>
<dbReference type="InterPro" id="IPR036390">
    <property type="entry name" value="WH_DNA-bd_sf"/>
</dbReference>
<accession>A0A9D2KBM9</accession>
<dbReference type="GO" id="GO:0003700">
    <property type="term" value="F:DNA-binding transcription factor activity"/>
    <property type="evidence" value="ECO:0007669"/>
    <property type="project" value="InterPro"/>
</dbReference>
<keyword evidence="7" id="KW-0238">DNA-binding</keyword>
<dbReference type="InterPro" id="IPR022687">
    <property type="entry name" value="HTH_DTXR"/>
</dbReference>
<evidence type="ECO:0000256" key="1">
    <source>
        <dbReference type="ARBA" id="ARBA00004496"/>
    </source>
</evidence>
<evidence type="ECO:0000256" key="8">
    <source>
        <dbReference type="ARBA" id="ARBA00023163"/>
    </source>
</evidence>